<feature type="compositionally biased region" description="Basic and acidic residues" evidence="1">
    <location>
        <begin position="146"/>
        <end position="156"/>
    </location>
</feature>
<proteinExistence type="predicted"/>
<evidence type="ECO:0000313" key="3">
    <source>
        <dbReference type="Proteomes" id="UP000215305"/>
    </source>
</evidence>
<reference evidence="2" key="1">
    <citation type="submission" date="2018-08" db="EMBL/GenBank/DDBJ databases">
        <title>Draft genome sequence of azole-resistant Aspergillus thermomutatus (Neosartorya pseudofischeri) strain HMR AF 39, isolated from a human nasal aspirate.</title>
        <authorList>
            <person name="Parent-Michaud M."/>
            <person name="Dufresne P.J."/>
            <person name="Fournier E."/>
            <person name="Martineau C."/>
            <person name="Moreira S."/>
            <person name="Perkins V."/>
            <person name="De Repentigny L."/>
            <person name="Dufresne S.F."/>
        </authorList>
    </citation>
    <scope>NUCLEOTIDE SEQUENCE [LARGE SCALE GENOMIC DNA]</scope>
    <source>
        <strain evidence="2">HMR AF 39</strain>
    </source>
</reference>
<feature type="compositionally biased region" description="Basic residues" evidence="1">
    <location>
        <begin position="112"/>
        <end position="129"/>
    </location>
</feature>
<protein>
    <submittedName>
        <fullName evidence="2">Uncharacterized protein</fullName>
    </submittedName>
</protein>
<dbReference type="VEuPathDB" id="FungiDB:CDV56_103079"/>
<feature type="compositionally biased region" description="Low complexity" evidence="1">
    <location>
        <begin position="42"/>
        <end position="53"/>
    </location>
</feature>
<sequence>MDRPSTALNEYTDDNRRCRHCNLTGHIAPRCPLRPLPTSVRQTTITSQQPSTTNAPQRGHTSNTTRHGPSGTTTSSREIRHHHFLDQGTHQIIHIDIGGNLPVVHTTQVRDRPKRRRRKRPNKSARRARMATEQTKSQDPTPAVAKTEENDEKMIQ</sequence>
<dbReference type="GeneID" id="38125053"/>
<gene>
    <name evidence="2" type="ORF">CDV56_103079</name>
</gene>
<dbReference type="Proteomes" id="UP000215305">
    <property type="component" value="Unassembled WGS sequence"/>
</dbReference>
<feature type="region of interest" description="Disordered" evidence="1">
    <location>
        <begin position="104"/>
        <end position="156"/>
    </location>
</feature>
<organism evidence="2 3">
    <name type="scientific">Aspergillus thermomutatus</name>
    <name type="common">Neosartorya pseudofischeri</name>
    <dbReference type="NCBI Taxonomy" id="41047"/>
    <lineage>
        <taxon>Eukaryota</taxon>
        <taxon>Fungi</taxon>
        <taxon>Dikarya</taxon>
        <taxon>Ascomycota</taxon>
        <taxon>Pezizomycotina</taxon>
        <taxon>Eurotiomycetes</taxon>
        <taxon>Eurotiomycetidae</taxon>
        <taxon>Eurotiales</taxon>
        <taxon>Aspergillaceae</taxon>
        <taxon>Aspergillus</taxon>
        <taxon>Aspergillus subgen. Fumigati</taxon>
    </lineage>
</organism>
<dbReference type="RefSeq" id="XP_026612317.1">
    <property type="nucleotide sequence ID" value="XM_026756698.1"/>
</dbReference>
<name>A0A397GI08_ASPTH</name>
<feature type="compositionally biased region" description="Polar residues" evidence="1">
    <location>
        <begin position="54"/>
        <end position="76"/>
    </location>
</feature>
<dbReference type="EMBL" id="NKHU02000179">
    <property type="protein sequence ID" value="RHZ49384.1"/>
    <property type="molecule type" value="Genomic_DNA"/>
</dbReference>
<keyword evidence="3" id="KW-1185">Reference proteome</keyword>
<accession>A0A397GI08</accession>
<dbReference type="AlphaFoldDB" id="A0A397GI08"/>
<feature type="region of interest" description="Disordered" evidence="1">
    <location>
        <begin position="33"/>
        <end position="76"/>
    </location>
</feature>
<dbReference type="OrthoDB" id="4503809at2759"/>
<evidence type="ECO:0000256" key="1">
    <source>
        <dbReference type="SAM" id="MobiDB-lite"/>
    </source>
</evidence>
<comment type="caution">
    <text evidence="2">The sequence shown here is derived from an EMBL/GenBank/DDBJ whole genome shotgun (WGS) entry which is preliminary data.</text>
</comment>
<evidence type="ECO:0000313" key="2">
    <source>
        <dbReference type="EMBL" id="RHZ49384.1"/>
    </source>
</evidence>